<dbReference type="AlphaFoldDB" id="A0A2Z3GTX6"/>
<dbReference type="SUPFAM" id="SSF143422">
    <property type="entry name" value="Transposase IS200-like"/>
    <property type="match status" value="1"/>
</dbReference>
<dbReference type="RefSeq" id="WP_029601233.1">
    <property type="nucleotide sequence ID" value="NZ_CP025958.1"/>
</dbReference>
<dbReference type="Gene3D" id="3.30.70.1290">
    <property type="entry name" value="Transposase IS200-like"/>
    <property type="match status" value="1"/>
</dbReference>
<dbReference type="PANTHER" id="PTHR36966">
    <property type="entry name" value="REP-ASSOCIATED TYROSINE TRANSPOSASE"/>
    <property type="match status" value="1"/>
</dbReference>
<evidence type="ECO:0000313" key="2">
    <source>
        <dbReference type="EMBL" id="AWM36001.1"/>
    </source>
</evidence>
<dbReference type="Pfam" id="PF01797">
    <property type="entry name" value="Y1_Tnp"/>
    <property type="match status" value="1"/>
</dbReference>
<dbReference type="KEGG" id="gog:C1280_02580"/>
<dbReference type="InterPro" id="IPR052715">
    <property type="entry name" value="RAYT_transposase"/>
</dbReference>
<sequence length="217" mass="24431">MGRTSNQNAEAHPRGWHSRGYLPHFDGGAALPQTVTFRLADSVPASVVTGWRDELTEHPEPEHERELRKRLDKYLDTGYGARHLLDTRIARLVEGALWYFDGVRYLLHAWVVMPNHVHALFTPLDGWSLSRVVASWKSFTAKEANKVLGRTGRFWHKDYFDRYVRNAEHFALAADYIECNPVKAGLCRAPGDWPFGSARFHSIAGAAGTAAVPGRNP</sequence>
<evidence type="ECO:0000259" key="1">
    <source>
        <dbReference type="SMART" id="SM01321"/>
    </source>
</evidence>
<dbReference type="GO" id="GO:0043565">
    <property type="term" value="F:sequence-specific DNA binding"/>
    <property type="evidence" value="ECO:0007669"/>
    <property type="project" value="TreeGrafter"/>
</dbReference>
<dbReference type="EMBL" id="CP025958">
    <property type="protein sequence ID" value="AWM36001.1"/>
    <property type="molecule type" value="Genomic_DNA"/>
</dbReference>
<dbReference type="OrthoDB" id="9794403at2"/>
<accession>A0A2Z3GTX6</accession>
<proteinExistence type="predicted"/>
<evidence type="ECO:0000313" key="3">
    <source>
        <dbReference type="Proteomes" id="UP000245802"/>
    </source>
</evidence>
<feature type="domain" description="Transposase IS200-like" evidence="1">
    <location>
        <begin position="76"/>
        <end position="180"/>
    </location>
</feature>
<dbReference type="GO" id="GO:0006313">
    <property type="term" value="P:DNA transposition"/>
    <property type="evidence" value="ECO:0007669"/>
    <property type="project" value="InterPro"/>
</dbReference>
<name>A0A2Z3GTX6_9BACT</name>
<dbReference type="NCBIfam" id="NF047646">
    <property type="entry name" value="REP_Tyr_transpos"/>
    <property type="match status" value="1"/>
</dbReference>
<dbReference type="Proteomes" id="UP000245802">
    <property type="component" value="Chromosome"/>
</dbReference>
<reference evidence="2 3" key="1">
    <citation type="submission" date="2018-01" db="EMBL/GenBank/DDBJ databases">
        <title>G. obscuriglobus.</title>
        <authorList>
            <person name="Franke J."/>
            <person name="Blomberg W."/>
            <person name="Selmecki A."/>
        </authorList>
    </citation>
    <scope>NUCLEOTIDE SEQUENCE [LARGE SCALE GENOMIC DNA]</scope>
    <source>
        <strain evidence="2 3">DSM 5831</strain>
    </source>
</reference>
<gene>
    <name evidence="2" type="ORF">C1280_02580</name>
</gene>
<dbReference type="SMART" id="SM01321">
    <property type="entry name" value="Y1_Tnp"/>
    <property type="match status" value="1"/>
</dbReference>
<dbReference type="InterPro" id="IPR002686">
    <property type="entry name" value="Transposase_17"/>
</dbReference>
<keyword evidence="3" id="KW-1185">Reference proteome</keyword>
<dbReference type="PANTHER" id="PTHR36966:SF1">
    <property type="entry name" value="REP-ASSOCIATED TYROSINE TRANSPOSASE"/>
    <property type="match status" value="1"/>
</dbReference>
<protein>
    <submittedName>
        <fullName evidence="2">Transposase</fullName>
    </submittedName>
</protein>
<organism evidence="2 3">
    <name type="scientific">Gemmata obscuriglobus</name>
    <dbReference type="NCBI Taxonomy" id="114"/>
    <lineage>
        <taxon>Bacteria</taxon>
        <taxon>Pseudomonadati</taxon>
        <taxon>Planctomycetota</taxon>
        <taxon>Planctomycetia</taxon>
        <taxon>Gemmatales</taxon>
        <taxon>Gemmataceae</taxon>
        <taxon>Gemmata</taxon>
    </lineage>
</organism>
<dbReference type="GO" id="GO:0004803">
    <property type="term" value="F:transposase activity"/>
    <property type="evidence" value="ECO:0007669"/>
    <property type="project" value="InterPro"/>
</dbReference>
<dbReference type="InterPro" id="IPR036515">
    <property type="entry name" value="Transposase_17_sf"/>
</dbReference>